<feature type="compositionally biased region" description="Polar residues" evidence="1">
    <location>
        <begin position="133"/>
        <end position="144"/>
    </location>
</feature>
<keyword evidence="3" id="KW-1185">Reference proteome</keyword>
<feature type="compositionally biased region" description="Low complexity" evidence="1">
    <location>
        <begin position="267"/>
        <end position="292"/>
    </location>
</feature>
<feature type="compositionally biased region" description="Low complexity" evidence="1">
    <location>
        <begin position="177"/>
        <end position="204"/>
    </location>
</feature>
<feature type="compositionally biased region" description="Low complexity" evidence="1">
    <location>
        <begin position="216"/>
        <end position="237"/>
    </location>
</feature>
<dbReference type="AlphaFoldDB" id="A0A433PC67"/>
<feature type="compositionally biased region" description="Acidic residues" evidence="1">
    <location>
        <begin position="1"/>
        <end position="13"/>
    </location>
</feature>
<evidence type="ECO:0000313" key="2">
    <source>
        <dbReference type="EMBL" id="RUS15122.1"/>
    </source>
</evidence>
<feature type="region of interest" description="Disordered" evidence="1">
    <location>
        <begin position="1"/>
        <end position="352"/>
    </location>
</feature>
<feature type="compositionally biased region" description="Polar residues" evidence="1">
    <location>
        <begin position="55"/>
        <end position="71"/>
    </location>
</feature>
<organism evidence="2 3">
    <name type="scientific">Jimgerdemannia flammicorona</name>
    <dbReference type="NCBI Taxonomy" id="994334"/>
    <lineage>
        <taxon>Eukaryota</taxon>
        <taxon>Fungi</taxon>
        <taxon>Fungi incertae sedis</taxon>
        <taxon>Mucoromycota</taxon>
        <taxon>Mucoromycotina</taxon>
        <taxon>Endogonomycetes</taxon>
        <taxon>Endogonales</taxon>
        <taxon>Endogonaceae</taxon>
        <taxon>Jimgerdemannia</taxon>
    </lineage>
</organism>
<protein>
    <submittedName>
        <fullName evidence="2">Uncharacterized protein</fullName>
    </submittedName>
</protein>
<sequence>MEGEKDPEEDDFELGLGPTQGQTSPNLRALNNGGQRISMYNRLPTSASHMRPRSGSMSSENSITSQSTVTGASHLPRAFSPTGHPDESTSTSSGGRSLSRLSDYSNGSQPSSTTGLARPRTVSTNNSTTSSSGPSLQTPMNSRLRSPATPTPTKLTRRSSHIPNTSMGARSPPEPSPTTSNASSTAEQYPTRSLSRISNFSNSSQGGTPSRRPISTLPRPQTPTGPGTGRTTTMGLPASRMSMYSSAPPNRTRAGSGASSTGTPVYVSTPSRAPPTVTTTPPVRTSSVTASSGTNRASRLPPPRAMSPSPGAQRTNASSANVSSPLGKRSETPTAGLRSKIGIPALGRKTGT</sequence>
<evidence type="ECO:0000256" key="1">
    <source>
        <dbReference type="SAM" id="MobiDB-lite"/>
    </source>
</evidence>
<dbReference type="Proteomes" id="UP000274822">
    <property type="component" value="Unassembled WGS sequence"/>
</dbReference>
<evidence type="ECO:0000313" key="3">
    <source>
        <dbReference type="Proteomes" id="UP000274822"/>
    </source>
</evidence>
<feature type="compositionally biased region" description="Polar residues" evidence="1">
    <location>
        <begin position="103"/>
        <end position="115"/>
    </location>
</feature>
<proteinExistence type="predicted"/>
<name>A0A433PC67_9FUNG</name>
<feature type="compositionally biased region" description="Polar residues" evidence="1">
    <location>
        <begin position="310"/>
        <end position="324"/>
    </location>
</feature>
<gene>
    <name evidence="2" type="ORF">BC938DRAFT_477079</name>
</gene>
<comment type="caution">
    <text evidence="2">The sequence shown here is derived from an EMBL/GenBank/DDBJ whole genome shotgun (WGS) entry which is preliminary data.</text>
</comment>
<accession>A0A433PC67</accession>
<feature type="compositionally biased region" description="Low complexity" evidence="1">
    <location>
        <begin position="123"/>
        <end position="132"/>
    </location>
</feature>
<dbReference type="EMBL" id="RBNJ01026046">
    <property type="protein sequence ID" value="RUS15122.1"/>
    <property type="molecule type" value="Genomic_DNA"/>
</dbReference>
<feature type="compositionally biased region" description="Low complexity" evidence="1">
    <location>
        <begin position="88"/>
        <end position="102"/>
    </location>
</feature>
<reference evidence="2 3" key="1">
    <citation type="journal article" date="2018" name="New Phytol.">
        <title>Phylogenomics of Endogonaceae and evolution of mycorrhizas within Mucoromycota.</title>
        <authorList>
            <person name="Chang Y."/>
            <person name="Desiro A."/>
            <person name="Na H."/>
            <person name="Sandor L."/>
            <person name="Lipzen A."/>
            <person name="Clum A."/>
            <person name="Barry K."/>
            <person name="Grigoriev I.V."/>
            <person name="Martin F.M."/>
            <person name="Stajich J.E."/>
            <person name="Smith M.E."/>
            <person name="Bonito G."/>
            <person name="Spatafora J.W."/>
        </authorList>
    </citation>
    <scope>NUCLEOTIDE SEQUENCE [LARGE SCALE GENOMIC DNA]</scope>
    <source>
        <strain evidence="2 3">AD002</strain>
    </source>
</reference>